<dbReference type="Pfam" id="PF02894">
    <property type="entry name" value="GFO_IDH_MocA_C"/>
    <property type="match status" value="1"/>
</dbReference>
<dbReference type="Gene3D" id="3.40.50.720">
    <property type="entry name" value="NAD(P)-binding Rossmann-like Domain"/>
    <property type="match status" value="1"/>
</dbReference>
<dbReference type="SUPFAM" id="SSF55347">
    <property type="entry name" value="Glyceraldehyde-3-phosphate dehydrogenase-like, C-terminal domain"/>
    <property type="match status" value="1"/>
</dbReference>
<evidence type="ECO:0000259" key="3">
    <source>
        <dbReference type="Pfam" id="PF02894"/>
    </source>
</evidence>
<accession>A0A2R5EUX2</accession>
<evidence type="ECO:0000313" key="4">
    <source>
        <dbReference type="EMBL" id="GBG07164.1"/>
    </source>
</evidence>
<dbReference type="SUPFAM" id="SSF51735">
    <property type="entry name" value="NAD(P)-binding Rossmann-fold domains"/>
    <property type="match status" value="1"/>
</dbReference>
<dbReference type="Pfam" id="PF01408">
    <property type="entry name" value="GFO_IDH_MocA"/>
    <property type="match status" value="1"/>
</dbReference>
<sequence>MTGKLKLGIIGLGEIAQIAHLPILSSLRDQFEITAICDVSPQLVQAIGRQYHVDKRYLTSADLVADPDIEAVFVLNSDEYHADNVIAALENGKHAFVEKPMALNMEDAERIMAAEKASGKKVMVGYMRRYAPAFRQALEEVKQMKHINYARFRDIIGYNHYFIKQTQNVFRFSDIPAELAAQKEARGKEQVYKAIGDSAELYSNTYRWMAGLCSHDFSAMREMLGMPKRVVAATKWSERNFMNVLFEYEGFHVVYEVGFDHHIRFDAAIEIFGDQKTVHVQYDSGYIRHLPTTLKVEQSEGTSYTESVIRPTYTDPYTCEILHFYEAVKEGKPLNTTAEDAIDDLRLFQMIVQAIEAAQ</sequence>
<comment type="similarity">
    <text evidence="1">Belongs to the Gfo/Idh/MocA family.</text>
</comment>
<dbReference type="InterPro" id="IPR004104">
    <property type="entry name" value="Gfo/Idh/MocA-like_OxRdtase_C"/>
</dbReference>
<organism evidence="4 5">
    <name type="scientific">Paenibacillus agaridevorans</name>
    <dbReference type="NCBI Taxonomy" id="171404"/>
    <lineage>
        <taxon>Bacteria</taxon>
        <taxon>Bacillati</taxon>
        <taxon>Bacillota</taxon>
        <taxon>Bacilli</taxon>
        <taxon>Bacillales</taxon>
        <taxon>Paenibacillaceae</taxon>
        <taxon>Paenibacillus</taxon>
    </lineage>
</organism>
<dbReference type="InterPro" id="IPR036291">
    <property type="entry name" value="NAD(P)-bd_dom_sf"/>
</dbReference>
<dbReference type="Gene3D" id="3.30.360.10">
    <property type="entry name" value="Dihydrodipicolinate Reductase, domain 2"/>
    <property type="match status" value="1"/>
</dbReference>
<gene>
    <name evidence="4" type="ORF">PAT3040_01712</name>
</gene>
<evidence type="ECO:0000259" key="2">
    <source>
        <dbReference type="Pfam" id="PF01408"/>
    </source>
</evidence>
<protein>
    <submittedName>
        <fullName evidence="4">Uncharacterized protein</fullName>
    </submittedName>
</protein>
<name>A0A2R5EUX2_9BACL</name>
<dbReference type="InterPro" id="IPR000683">
    <property type="entry name" value="Gfo/Idh/MocA-like_OxRdtase_N"/>
</dbReference>
<dbReference type="AlphaFoldDB" id="A0A2R5EUX2"/>
<feature type="domain" description="Gfo/Idh/MocA-like oxidoreductase N-terminal" evidence="2">
    <location>
        <begin position="6"/>
        <end position="126"/>
    </location>
</feature>
<dbReference type="EMBL" id="BDQX01000078">
    <property type="protein sequence ID" value="GBG07164.1"/>
    <property type="molecule type" value="Genomic_DNA"/>
</dbReference>
<dbReference type="GO" id="GO:0000166">
    <property type="term" value="F:nucleotide binding"/>
    <property type="evidence" value="ECO:0007669"/>
    <property type="project" value="InterPro"/>
</dbReference>
<dbReference type="PANTHER" id="PTHR43708:SF4">
    <property type="entry name" value="OXIDOREDUCTASE YCEM-RELATED"/>
    <property type="match status" value="1"/>
</dbReference>
<proteinExistence type="inferred from homology"/>
<comment type="caution">
    <text evidence="4">The sequence shown here is derived from an EMBL/GenBank/DDBJ whole genome shotgun (WGS) entry which is preliminary data.</text>
</comment>
<dbReference type="Proteomes" id="UP000245202">
    <property type="component" value="Unassembled WGS sequence"/>
</dbReference>
<dbReference type="PANTHER" id="PTHR43708">
    <property type="entry name" value="CONSERVED EXPRESSED OXIDOREDUCTASE (EUROFUNG)"/>
    <property type="match status" value="1"/>
</dbReference>
<feature type="domain" description="Gfo/Idh/MocA-like oxidoreductase C-terminal" evidence="3">
    <location>
        <begin position="212"/>
        <end position="356"/>
    </location>
</feature>
<keyword evidence="5" id="KW-1185">Reference proteome</keyword>
<reference evidence="4 5" key="1">
    <citation type="submission" date="2017-08" db="EMBL/GenBank/DDBJ databases">
        <title>Substantial Increase in Enzyme Production by Combined Drug-Resistance Mutations in Paenibacillus agaridevorans.</title>
        <authorList>
            <person name="Tanaka Y."/>
            <person name="Funane K."/>
            <person name="Hosaka T."/>
            <person name="Shiwa Y."/>
            <person name="Fujita N."/>
            <person name="Miyazaki T."/>
            <person name="Yoshikawa H."/>
            <person name="Murakami K."/>
            <person name="Kasahara K."/>
            <person name="Inaoka T."/>
            <person name="Hiraga Y."/>
            <person name="Ochi K."/>
        </authorList>
    </citation>
    <scope>NUCLEOTIDE SEQUENCE [LARGE SCALE GENOMIC DNA]</scope>
    <source>
        <strain evidence="4 5">T-3040</strain>
    </source>
</reference>
<evidence type="ECO:0000256" key="1">
    <source>
        <dbReference type="ARBA" id="ARBA00010928"/>
    </source>
</evidence>
<dbReference type="InterPro" id="IPR051317">
    <property type="entry name" value="Gfo/Idh/MocA_oxidoreduct"/>
</dbReference>
<evidence type="ECO:0000313" key="5">
    <source>
        <dbReference type="Proteomes" id="UP000245202"/>
    </source>
</evidence>